<dbReference type="Proteomes" id="UP000193922">
    <property type="component" value="Unassembled WGS sequence"/>
</dbReference>
<organism evidence="1 2">
    <name type="scientific">Linderina pennispora</name>
    <dbReference type="NCBI Taxonomy" id="61395"/>
    <lineage>
        <taxon>Eukaryota</taxon>
        <taxon>Fungi</taxon>
        <taxon>Fungi incertae sedis</taxon>
        <taxon>Zoopagomycota</taxon>
        <taxon>Kickxellomycotina</taxon>
        <taxon>Kickxellomycetes</taxon>
        <taxon>Kickxellales</taxon>
        <taxon>Kickxellaceae</taxon>
        <taxon>Linderina</taxon>
    </lineage>
</organism>
<gene>
    <name evidence="1" type="ORF">DL89DRAFT_265540</name>
</gene>
<dbReference type="AlphaFoldDB" id="A0A1Y1WE78"/>
<evidence type="ECO:0000313" key="1">
    <source>
        <dbReference type="EMBL" id="ORX71829.1"/>
    </source>
</evidence>
<dbReference type="EMBL" id="MCFD01000003">
    <property type="protein sequence ID" value="ORX71829.1"/>
    <property type="molecule type" value="Genomic_DNA"/>
</dbReference>
<keyword evidence="2" id="KW-1185">Reference proteome</keyword>
<evidence type="ECO:0000313" key="2">
    <source>
        <dbReference type="Proteomes" id="UP000193922"/>
    </source>
</evidence>
<reference evidence="1 2" key="1">
    <citation type="submission" date="2016-07" db="EMBL/GenBank/DDBJ databases">
        <title>Pervasive Adenine N6-methylation of Active Genes in Fungi.</title>
        <authorList>
            <consortium name="DOE Joint Genome Institute"/>
            <person name="Mondo S.J."/>
            <person name="Dannebaum R.O."/>
            <person name="Kuo R.C."/>
            <person name="Labutti K."/>
            <person name="Haridas S."/>
            <person name="Kuo A."/>
            <person name="Salamov A."/>
            <person name="Ahrendt S.R."/>
            <person name="Lipzen A."/>
            <person name="Sullivan W."/>
            <person name="Andreopoulos W.B."/>
            <person name="Clum A."/>
            <person name="Lindquist E."/>
            <person name="Daum C."/>
            <person name="Ramamoorthy G.K."/>
            <person name="Gryganskyi A."/>
            <person name="Culley D."/>
            <person name="Magnuson J.K."/>
            <person name="James T.Y."/>
            <person name="O'Malley M.A."/>
            <person name="Stajich J.E."/>
            <person name="Spatafora J.W."/>
            <person name="Visel A."/>
            <person name="Grigoriev I.V."/>
        </authorList>
    </citation>
    <scope>NUCLEOTIDE SEQUENCE [LARGE SCALE GENOMIC DNA]</scope>
    <source>
        <strain evidence="1 2">ATCC 12442</strain>
    </source>
</reference>
<dbReference type="RefSeq" id="XP_040745253.1">
    <property type="nucleotide sequence ID" value="XM_040886710.1"/>
</dbReference>
<name>A0A1Y1WE78_9FUNG</name>
<sequence>MYSTAQTLPTLILEPIFLKLACIGGMWPLEPSSDMLLSADITEAPSLDLVIATSVRFVMLSFDLRDILDGTAIDELLVGHVFPSVAVIHLHLRSTPADIGAKLLEETANAIRFCNAVDNIFPGAKRVIIQCANLVNWFIDELFSGLMRGKTCIRIGDGQVTSYSVDPGSILCHSTGPLRTLVAFGIGEGSPVGEIIRRNSGTLEVLHFGTMDPNVVRTILFNNDGTPVVYDRLTTLYIVDHCEQITYANNFLMPSDGSTFPMLESLVFTSQSPGLYEFLARGTGRLLTKIDFFSNHSTIERLIRYGFFNPERYPAIKSILFAYDGSRDTSEPSLNPTSLALRLCRNACNAMVIGDTITWLDDHLLDLDNLNPHVQTLRLPFMTRPFLRRLGIAVDLPDEQMSQCSEHAGCSATCAVPRTDGIGHGSDDTPTNDIRALYPHSTLPYSARIARLDLYVQHFCMTLVHLFLLCPNLRSY</sequence>
<comment type="caution">
    <text evidence="1">The sequence shown here is derived from an EMBL/GenBank/DDBJ whole genome shotgun (WGS) entry which is preliminary data.</text>
</comment>
<proteinExistence type="predicted"/>
<protein>
    <submittedName>
        <fullName evidence="1">Uncharacterized protein</fullName>
    </submittedName>
</protein>
<dbReference type="OrthoDB" id="5517020at2759"/>
<dbReference type="GeneID" id="63803358"/>
<accession>A0A1Y1WE78</accession>